<proteinExistence type="predicted"/>
<dbReference type="PANTHER" id="PTHR11669">
    <property type="entry name" value="REPLICATION FACTOR C / DNA POLYMERASE III GAMMA-TAU SUBUNIT"/>
    <property type="match status" value="1"/>
</dbReference>
<keyword evidence="2" id="KW-1185">Reference proteome</keyword>
<organism evidence="1 2">
    <name type="scientific">Candidatus Weimeria bifida</name>
    <dbReference type="NCBI Taxonomy" id="2599074"/>
    <lineage>
        <taxon>Bacteria</taxon>
        <taxon>Bacillati</taxon>
        <taxon>Bacillota</taxon>
        <taxon>Clostridia</taxon>
        <taxon>Lachnospirales</taxon>
        <taxon>Lachnospiraceae</taxon>
        <taxon>Candidatus Weimeria</taxon>
    </lineage>
</organism>
<dbReference type="AlphaFoldDB" id="A0A6N7J073"/>
<protein>
    <submittedName>
        <fullName evidence="1">DNA polymerase III subunit delta</fullName>
    </submittedName>
</protein>
<dbReference type="EMBL" id="VOGC01000007">
    <property type="protein sequence ID" value="MQN01974.1"/>
    <property type="molecule type" value="Genomic_DNA"/>
</dbReference>
<accession>A0A6N7J073</accession>
<name>A0A6N7J073_9FIRM</name>
<evidence type="ECO:0000313" key="1">
    <source>
        <dbReference type="EMBL" id="MQN01974.1"/>
    </source>
</evidence>
<dbReference type="Proteomes" id="UP000460257">
    <property type="component" value="Unassembled WGS sequence"/>
</dbReference>
<dbReference type="GO" id="GO:0006261">
    <property type="term" value="P:DNA-templated DNA replication"/>
    <property type="evidence" value="ECO:0007669"/>
    <property type="project" value="TreeGrafter"/>
</dbReference>
<dbReference type="Pfam" id="PF13177">
    <property type="entry name" value="DNA_pol3_delta2"/>
    <property type="match status" value="1"/>
</dbReference>
<evidence type="ECO:0000313" key="2">
    <source>
        <dbReference type="Proteomes" id="UP000460257"/>
    </source>
</evidence>
<sequence length="334" mass="38284">MKIDEIAGQTAALTHLKNALIKNQISQAYMLIGETGMGKKTIAKAFAESILCEERKPGEYEHCGKCQSCHQLEDVNHPDCIFIRHEKPNLITVDEIREQLVSDVEIKPYQGEKKVYIVPDAEMMNEQAQNATLKTLEEPPEYAVIILLVANADRMLPTLLSRSIKLPLAPLPDDIIEEKLIKDYGMPKYRTSSIVKFARGNLGRAIEMSENDKFIENKDTASDIMKKVVKTECYEWNDWIDTITKDKSEIPFYLGMFMDWYRDILMMKSGAGRERLMFTDEESVIREEAGEYDYEGLKYCVEAIKEAETKIRANVKPSLVIENLFNTLSLNYED</sequence>
<dbReference type="InterPro" id="IPR050238">
    <property type="entry name" value="DNA_Rep/Repair_Clamp_Loader"/>
</dbReference>
<dbReference type="Gene3D" id="3.40.50.300">
    <property type="entry name" value="P-loop containing nucleotide triphosphate hydrolases"/>
    <property type="match status" value="1"/>
</dbReference>
<dbReference type="SUPFAM" id="SSF52540">
    <property type="entry name" value="P-loop containing nucleoside triphosphate hydrolases"/>
    <property type="match status" value="1"/>
</dbReference>
<dbReference type="PANTHER" id="PTHR11669:SF8">
    <property type="entry name" value="DNA POLYMERASE III SUBUNIT DELTA"/>
    <property type="match status" value="1"/>
</dbReference>
<comment type="caution">
    <text evidence="1">The sequence shown here is derived from an EMBL/GenBank/DDBJ whole genome shotgun (WGS) entry which is preliminary data.</text>
</comment>
<gene>
    <name evidence="1" type="ORF">FRC54_08750</name>
</gene>
<reference evidence="1" key="1">
    <citation type="journal article" date="2020" name="Appl. Environ. Microbiol.">
        <title>Medium-Chain Fatty Acid Synthesis by 'Candidatus Weimeria bifida' gen. nov., sp. nov., and 'Candidatus Pseudoramibacter fermentans' sp. nov.</title>
        <authorList>
            <person name="Scarborough M.J."/>
            <person name="Myers K.S."/>
            <person name="Donohue T.J."/>
            <person name="Noguera D.R."/>
        </authorList>
    </citation>
    <scope>NUCLEOTIDE SEQUENCE</scope>
    <source>
        <strain evidence="1">LCO1.1</strain>
    </source>
</reference>
<dbReference type="InterPro" id="IPR027417">
    <property type="entry name" value="P-loop_NTPase"/>
</dbReference>